<feature type="transmembrane region" description="Helical" evidence="1">
    <location>
        <begin position="70"/>
        <end position="93"/>
    </location>
</feature>
<accession>A0ABV7SZY5</accession>
<evidence type="ECO:0000313" key="2">
    <source>
        <dbReference type="EMBL" id="MFC3581916.1"/>
    </source>
</evidence>
<comment type="caution">
    <text evidence="2">The sequence shown here is derived from an EMBL/GenBank/DDBJ whole genome shotgun (WGS) entry which is preliminary data.</text>
</comment>
<dbReference type="EMBL" id="JBHRXP010000009">
    <property type="protein sequence ID" value="MFC3581916.1"/>
    <property type="molecule type" value="Genomic_DNA"/>
</dbReference>
<evidence type="ECO:0008006" key="4">
    <source>
        <dbReference type="Google" id="ProtNLM"/>
    </source>
</evidence>
<evidence type="ECO:0000256" key="1">
    <source>
        <dbReference type="SAM" id="Phobius"/>
    </source>
</evidence>
<protein>
    <recommendedName>
        <fullName evidence="4">DUF2834 domain-containing protein</fullName>
    </recommendedName>
</protein>
<keyword evidence="3" id="KW-1185">Reference proteome</keyword>
<feature type="transmembrane region" description="Helical" evidence="1">
    <location>
        <begin position="47"/>
        <end position="64"/>
    </location>
</feature>
<proteinExistence type="predicted"/>
<organism evidence="2 3">
    <name type="scientific">Sphingomonas hylomeconis</name>
    <dbReference type="NCBI Taxonomy" id="1395958"/>
    <lineage>
        <taxon>Bacteria</taxon>
        <taxon>Pseudomonadati</taxon>
        <taxon>Pseudomonadota</taxon>
        <taxon>Alphaproteobacteria</taxon>
        <taxon>Sphingomonadales</taxon>
        <taxon>Sphingomonadaceae</taxon>
        <taxon>Sphingomonas</taxon>
    </lineage>
</organism>
<keyword evidence="1" id="KW-1133">Transmembrane helix</keyword>
<feature type="transmembrane region" description="Helical" evidence="1">
    <location>
        <begin position="6"/>
        <end position="35"/>
    </location>
</feature>
<name>A0ABV7SZY5_9SPHN</name>
<gene>
    <name evidence="2" type="ORF">ACFONA_17230</name>
</gene>
<evidence type="ECO:0000313" key="3">
    <source>
        <dbReference type="Proteomes" id="UP001595713"/>
    </source>
</evidence>
<keyword evidence="1" id="KW-0812">Transmembrane</keyword>
<keyword evidence="1" id="KW-0472">Membrane</keyword>
<dbReference type="Proteomes" id="UP001595713">
    <property type="component" value="Unassembled WGS sequence"/>
</dbReference>
<reference evidence="3" key="1">
    <citation type="journal article" date="2019" name="Int. J. Syst. Evol. Microbiol.">
        <title>The Global Catalogue of Microorganisms (GCM) 10K type strain sequencing project: providing services to taxonomists for standard genome sequencing and annotation.</title>
        <authorList>
            <consortium name="The Broad Institute Genomics Platform"/>
            <consortium name="The Broad Institute Genome Sequencing Center for Infectious Disease"/>
            <person name="Wu L."/>
            <person name="Ma J."/>
        </authorList>
    </citation>
    <scope>NUCLEOTIDE SEQUENCE [LARGE SCALE GENOMIC DNA]</scope>
    <source>
        <strain evidence="3">KCTC 42739</strain>
    </source>
</reference>
<sequence>MTLFKAFLIVAWIGLVGYTGLVVAAHGLDLLPIFFGDIARLAWPGQFNLDFFCLLILSGWWTAWRHGFSPAGLALGAVALVGGAGFLLPYLLIATVRANGDPARLLLGPERADRRPTLPG</sequence>
<dbReference type="RefSeq" id="WP_261294662.1">
    <property type="nucleotide sequence ID" value="NZ_JANQBK010000009.1"/>
</dbReference>